<comment type="caution">
    <text evidence="2">The sequence shown here is derived from an EMBL/GenBank/DDBJ whole genome shotgun (WGS) entry which is preliminary data.</text>
</comment>
<evidence type="ECO:0000313" key="3">
    <source>
        <dbReference type="Proteomes" id="UP000051027"/>
    </source>
</evidence>
<dbReference type="NCBIfam" id="TIGR00278">
    <property type="entry name" value="membrane protein insertion efficiency factor YidD"/>
    <property type="match status" value="1"/>
</dbReference>
<dbReference type="Pfam" id="PF01809">
    <property type="entry name" value="YidD"/>
    <property type="match status" value="1"/>
</dbReference>
<reference evidence="2 3" key="1">
    <citation type="submission" date="2015-10" db="EMBL/GenBank/DDBJ databases">
        <title>Metagenome-Assembled Genomes uncover a global brackish microbiome.</title>
        <authorList>
            <person name="Hugerth L.W."/>
            <person name="Larsson J."/>
            <person name="Alneberg J."/>
            <person name="Lindh M.V."/>
            <person name="Legrand C."/>
            <person name="Pinhassi J."/>
            <person name="Andersson A.F."/>
        </authorList>
    </citation>
    <scope>NUCLEOTIDE SEQUENCE [LARGE SCALE GENOMIC DNA]</scope>
    <source>
        <strain evidence="2">BACL1 MAG-120820-bin45</strain>
    </source>
</reference>
<dbReference type="AlphaFoldDB" id="A0A0R2UGB6"/>
<keyword evidence="1" id="KW-0472">Membrane</keyword>
<dbReference type="GO" id="GO:0005886">
    <property type="term" value="C:plasma membrane"/>
    <property type="evidence" value="ECO:0007669"/>
    <property type="project" value="UniProtKB-SubCell"/>
</dbReference>
<sequence length="70" mass="7902">MKKCLLYIISFYQKYLSFLLGQNCRFEPTCSTYAKESIEIHGSLVGGFYAVVRILKCGPWSSGGVDEVKK</sequence>
<dbReference type="Proteomes" id="UP000051027">
    <property type="component" value="Unassembled WGS sequence"/>
</dbReference>
<gene>
    <name evidence="2" type="ORF">ABS10_03105</name>
</gene>
<dbReference type="STRING" id="1655612.ABS10_03105"/>
<organism evidence="2 3">
    <name type="scientific">SAR86 cluster bacterium BACL1 MAG-120820-bin45</name>
    <dbReference type="NCBI Taxonomy" id="1655612"/>
    <lineage>
        <taxon>Bacteria</taxon>
        <taxon>Pseudomonadati</taxon>
        <taxon>Pseudomonadota</taxon>
        <taxon>Gammaproteobacteria</taxon>
        <taxon>SAR86 cluster</taxon>
    </lineage>
</organism>
<dbReference type="HAMAP" id="MF_00386">
    <property type="entry name" value="UPF0161_YidD"/>
    <property type="match status" value="1"/>
</dbReference>
<dbReference type="PANTHER" id="PTHR33383">
    <property type="entry name" value="MEMBRANE PROTEIN INSERTION EFFICIENCY FACTOR-RELATED"/>
    <property type="match status" value="1"/>
</dbReference>
<comment type="subcellular location">
    <subcellularLocation>
        <location evidence="1">Cell membrane</location>
        <topology evidence="1">Peripheral membrane protein</topology>
        <orientation evidence="1">Cytoplasmic side</orientation>
    </subcellularLocation>
</comment>
<evidence type="ECO:0000313" key="2">
    <source>
        <dbReference type="EMBL" id="KRO96320.1"/>
    </source>
</evidence>
<evidence type="ECO:0000256" key="1">
    <source>
        <dbReference type="HAMAP-Rule" id="MF_00386"/>
    </source>
</evidence>
<comment type="similarity">
    <text evidence="1">Belongs to the UPF0161 family.</text>
</comment>
<accession>A0A0R2UGB6</accession>
<proteinExistence type="inferred from homology"/>
<comment type="function">
    <text evidence="1">Could be involved in insertion of integral membrane proteins into the membrane.</text>
</comment>
<protein>
    <recommendedName>
        <fullName evidence="1">Putative membrane protein insertion efficiency factor</fullName>
    </recommendedName>
</protein>
<dbReference type="PANTHER" id="PTHR33383:SF1">
    <property type="entry name" value="MEMBRANE PROTEIN INSERTION EFFICIENCY FACTOR-RELATED"/>
    <property type="match status" value="1"/>
</dbReference>
<dbReference type="InterPro" id="IPR002696">
    <property type="entry name" value="Membr_insert_effic_factor_YidD"/>
</dbReference>
<name>A0A0R2UGB6_9GAMM</name>
<dbReference type="SMART" id="SM01234">
    <property type="entry name" value="Haemolytic"/>
    <property type="match status" value="1"/>
</dbReference>
<keyword evidence="1" id="KW-1003">Cell membrane</keyword>
<dbReference type="EMBL" id="LICS01000003">
    <property type="protein sequence ID" value="KRO96320.1"/>
    <property type="molecule type" value="Genomic_DNA"/>
</dbReference>